<accession>A0AAV3A089</accession>
<dbReference type="EMBL" id="DYDO01000007">
    <property type="protein sequence ID" value="DBA20449.1"/>
    <property type="molecule type" value="Genomic_DNA"/>
</dbReference>
<evidence type="ECO:0000313" key="2">
    <source>
        <dbReference type="Proteomes" id="UP001181693"/>
    </source>
</evidence>
<sequence length="82" mass="9060">MKATNQILTDPIIIFWILSFTHSKTLGQSDLSLDILKPSFLPMQAKGVLRLCWTWAPLLLLGPLVVRPTKPGTLLIRGSSSC</sequence>
<organism evidence="1 2">
    <name type="scientific">Pyxicephalus adspersus</name>
    <name type="common">African bullfrog</name>
    <dbReference type="NCBI Taxonomy" id="30357"/>
    <lineage>
        <taxon>Eukaryota</taxon>
        <taxon>Metazoa</taxon>
        <taxon>Chordata</taxon>
        <taxon>Craniata</taxon>
        <taxon>Vertebrata</taxon>
        <taxon>Euteleostomi</taxon>
        <taxon>Amphibia</taxon>
        <taxon>Batrachia</taxon>
        <taxon>Anura</taxon>
        <taxon>Neobatrachia</taxon>
        <taxon>Ranoidea</taxon>
        <taxon>Pyxicephalidae</taxon>
        <taxon>Pyxicephalinae</taxon>
        <taxon>Pyxicephalus</taxon>
    </lineage>
</organism>
<reference evidence="1" key="1">
    <citation type="thesis" date="2020" institute="ProQuest LLC" country="789 East Eisenhower Parkway, Ann Arbor, MI, USA">
        <title>Comparative Genomics and Chromosome Evolution.</title>
        <authorList>
            <person name="Mudd A.B."/>
        </authorList>
    </citation>
    <scope>NUCLEOTIDE SEQUENCE</scope>
    <source>
        <strain evidence="1">1538</strain>
        <tissue evidence="1">Blood</tissue>
    </source>
</reference>
<dbReference type="AlphaFoldDB" id="A0AAV3A089"/>
<protein>
    <submittedName>
        <fullName evidence="1">Uncharacterized protein</fullName>
    </submittedName>
</protein>
<gene>
    <name evidence="1" type="ORF">GDO54_017226</name>
</gene>
<name>A0AAV3A089_PYXAD</name>
<keyword evidence="2" id="KW-1185">Reference proteome</keyword>
<dbReference type="Proteomes" id="UP001181693">
    <property type="component" value="Unassembled WGS sequence"/>
</dbReference>
<comment type="caution">
    <text evidence="1">The sequence shown here is derived from an EMBL/GenBank/DDBJ whole genome shotgun (WGS) entry which is preliminary data.</text>
</comment>
<evidence type="ECO:0000313" key="1">
    <source>
        <dbReference type="EMBL" id="DBA20449.1"/>
    </source>
</evidence>
<proteinExistence type="predicted"/>